<keyword evidence="4" id="KW-1185">Reference proteome</keyword>
<evidence type="ECO:0000259" key="2">
    <source>
        <dbReference type="PROSITE" id="PS01124"/>
    </source>
</evidence>
<feature type="domain" description="HTH araC/xylS-type" evidence="2">
    <location>
        <begin position="242"/>
        <end position="337"/>
    </location>
</feature>
<evidence type="ECO:0000313" key="3">
    <source>
        <dbReference type="EMBL" id="GIM72963.1"/>
    </source>
</evidence>
<dbReference type="Pfam" id="PF12833">
    <property type="entry name" value="HTH_18"/>
    <property type="match status" value="1"/>
</dbReference>
<evidence type="ECO:0000256" key="1">
    <source>
        <dbReference type="SAM" id="MobiDB-lite"/>
    </source>
</evidence>
<organism evidence="3 4">
    <name type="scientific">Winogradskya consettensis</name>
    <dbReference type="NCBI Taxonomy" id="113560"/>
    <lineage>
        <taxon>Bacteria</taxon>
        <taxon>Bacillati</taxon>
        <taxon>Actinomycetota</taxon>
        <taxon>Actinomycetes</taxon>
        <taxon>Micromonosporales</taxon>
        <taxon>Micromonosporaceae</taxon>
        <taxon>Winogradskya</taxon>
    </lineage>
</organism>
<dbReference type="AlphaFoldDB" id="A0A919SLN0"/>
<dbReference type="InterPro" id="IPR018060">
    <property type="entry name" value="HTH_AraC"/>
</dbReference>
<evidence type="ECO:0000313" key="4">
    <source>
        <dbReference type="Proteomes" id="UP000680865"/>
    </source>
</evidence>
<dbReference type="PROSITE" id="PS01124">
    <property type="entry name" value="HTH_ARAC_FAMILY_2"/>
    <property type="match status" value="1"/>
</dbReference>
<dbReference type="EMBL" id="BOQP01000016">
    <property type="protein sequence ID" value="GIM72963.1"/>
    <property type="molecule type" value="Genomic_DNA"/>
</dbReference>
<accession>A0A919SLN0</accession>
<reference evidence="3" key="1">
    <citation type="submission" date="2021-03" db="EMBL/GenBank/DDBJ databases">
        <title>Whole genome shotgun sequence of Actinoplanes consettensis NBRC 14913.</title>
        <authorList>
            <person name="Komaki H."/>
            <person name="Tamura T."/>
        </authorList>
    </citation>
    <scope>NUCLEOTIDE SEQUENCE</scope>
    <source>
        <strain evidence="3">NBRC 14913</strain>
    </source>
</reference>
<proteinExistence type="predicted"/>
<feature type="region of interest" description="Disordered" evidence="1">
    <location>
        <begin position="1"/>
        <end position="20"/>
    </location>
</feature>
<protein>
    <recommendedName>
        <fullName evidence="2">HTH araC/xylS-type domain-containing protein</fullName>
    </recommendedName>
</protein>
<name>A0A919SLN0_9ACTN</name>
<gene>
    <name evidence="3" type="ORF">Aco04nite_32930</name>
</gene>
<sequence length="337" mass="33630">MCNAVYEQEEGQGDGRDSVHAMSVASTGAWTLERNDRRLDFATTPVATVFAESAGFRVTAHRHPAWKIVLPLGGHVEVSYGHTGLTGAADDAGGRSVLAAGSDGARAIAPAGSDGARAIASAGSDGARAIAPAGSDGARAIAPAGSGGVRVSAPAGFGDVRSVGGAGVIVAPQVVHSCSVSSAYVALLLEPWELAPADRPVSVDVAGARRILAALGHAGAGADLVAARAEIVGLAGVGVPLEPRVAYAVDAVVRDGSISAVAAEVGLSAPRLRALVRGSVGIPLARIRLWARLRCAVAVLPGGPAAVVAVSAGFADQAHLVRTARGLLGRTPSELFR</sequence>
<dbReference type="GO" id="GO:0043565">
    <property type="term" value="F:sequence-specific DNA binding"/>
    <property type="evidence" value="ECO:0007669"/>
    <property type="project" value="InterPro"/>
</dbReference>
<dbReference type="Gene3D" id="1.10.10.60">
    <property type="entry name" value="Homeodomain-like"/>
    <property type="match status" value="1"/>
</dbReference>
<dbReference type="GO" id="GO:0003700">
    <property type="term" value="F:DNA-binding transcription factor activity"/>
    <property type="evidence" value="ECO:0007669"/>
    <property type="project" value="InterPro"/>
</dbReference>
<dbReference type="Proteomes" id="UP000680865">
    <property type="component" value="Unassembled WGS sequence"/>
</dbReference>
<comment type="caution">
    <text evidence="3">The sequence shown here is derived from an EMBL/GenBank/DDBJ whole genome shotgun (WGS) entry which is preliminary data.</text>
</comment>
<dbReference type="SMART" id="SM00342">
    <property type="entry name" value="HTH_ARAC"/>
    <property type="match status" value="1"/>
</dbReference>